<reference evidence="1" key="2">
    <citation type="submission" date="2022-10" db="EMBL/GenBank/DDBJ databases">
        <authorList>
            <consortium name="ENA_rothamsted_submissions"/>
            <consortium name="culmorum"/>
            <person name="King R."/>
        </authorList>
    </citation>
    <scope>NUCLEOTIDE SEQUENCE</scope>
</reference>
<dbReference type="AlphaFoldDB" id="A0A9N9QTC9"/>
<evidence type="ECO:0000313" key="2">
    <source>
        <dbReference type="Proteomes" id="UP001153714"/>
    </source>
</evidence>
<name>A0A9N9QTC9_9NEOP</name>
<reference evidence="1" key="1">
    <citation type="submission" date="2021-12" db="EMBL/GenBank/DDBJ databases">
        <authorList>
            <person name="King R."/>
        </authorList>
    </citation>
    <scope>NUCLEOTIDE SEQUENCE</scope>
</reference>
<proteinExistence type="predicted"/>
<organism evidence="1 2">
    <name type="scientific">Diatraea saccharalis</name>
    <name type="common">sugarcane borer</name>
    <dbReference type="NCBI Taxonomy" id="40085"/>
    <lineage>
        <taxon>Eukaryota</taxon>
        <taxon>Metazoa</taxon>
        <taxon>Ecdysozoa</taxon>
        <taxon>Arthropoda</taxon>
        <taxon>Hexapoda</taxon>
        <taxon>Insecta</taxon>
        <taxon>Pterygota</taxon>
        <taxon>Neoptera</taxon>
        <taxon>Endopterygota</taxon>
        <taxon>Lepidoptera</taxon>
        <taxon>Glossata</taxon>
        <taxon>Ditrysia</taxon>
        <taxon>Pyraloidea</taxon>
        <taxon>Crambidae</taxon>
        <taxon>Crambinae</taxon>
        <taxon>Diatraea</taxon>
    </lineage>
</organism>
<gene>
    <name evidence="1" type="ORF">DIATSA_LOCUS94</name>
</gene>
<dbReference type="EMBL" id="OU893332">
    <property type="protein sequence ID" value="CAG9781776.1"/>
    <property type="molecule type" value="Genomic_DNA"/>
</dbReference>
<keyword evidence="2" id="KW-1185">Reference proteome</keyword>
<protein>
    <submittedName>
        <fullName evidence="1">Uncharacterized protein</fullName>
    </submittedName>
</protein>
<accession>A0A9N9QTC9</accession>
<sequence length="239" mass="27255">MDVSENMVTTGAEFHYKRKEQLMDAKELAQCEETEDGRIQIIIEPLENEDDTQICSAEPVLMPNTSKTGIILQNLELYRPHKHNMSVQSVVHVKEPEKIDLNENISDHYAEEHAVVLPTQSNSDDLQPTITDIILEEQMEVIRKSLEGDDVELITPPNTKSSGHCKKSTPTFIAVKYSMKEGSESELIQVLGKQKTVNTKLYKTNLPITKTKYNDLKKLCETGVIPKIFQREYLNFNHL</sequence>
<evidence type="ECO:0000313" key="1">
    <source>
        <dbReference type="EMBL" id="CAG9781776.1"/>
    </source>
</evidence>
<dbReference type="Proteomes" id="UP001153714">
    <property type="component" value="Chromosome 1"/>
</dbReference>
<dbReference type="OrthoDB" id="6746758at2759"/>